<proteinExistence type="predicted"/>
<evidence type="ECO:0000313" key="1">
    <source>
        <dbReference type="EMBL" id="MDT3426300.1"/>
    </source>
</evidence>
<protein>
    <submittedName>
        <fullName evidence="1">Uncharacterized protein</fullName>
    </submittedName>
</protein>
<sequence>MQDQAQHHSLERPNIGRRNPNLCIEIFDDPGICVGLKFMGSSLNILKNLVKAVGFTLKPGILRPKTQSKK</sequence>
<accession>A0ABU3H9D4</accession>
<keyword evidence="2" id="KW-1185">Reference proteome</keyword>
<dbReference type="Proteomes" id="UP001248709">
    <property type="component" value="Unassembled WGS sequence"/>
</dbReference>
<comment type="caution">
    <text evidence="1">The sequence shown here is derived from an EMBL/GenBank/DDBJ whole genome shotgun (WGS) entry which is preliminary data.</text>
</comment>
<name>A0ABU3H9D4_9BACL</name>
<dbReference type="EMBL" id="JAUSUY010000006">
    <property type="protein sequence ID" value="MDT3426300.1"/>
    <property type="molecule type" value="Genomic_DNA"/>
</dbReference>
<organism evidence="1 2">
    <name type="scientific">Paenibacillus forsythiae</name>
    <dbReference type="NCBI Taxonomy" id="365616"/>
    <lineage>
        <taxon>Bacteria</taxon>
        <taxon>Bacillati</taxon>
        <taxon>Bacillota</taxon>
        <taxon>Bacilli</taxon>
        <taxon>Bacillales</taxon>
        <taxon>Paenibacillaceae</taxon>
        <taxon>Paenibacillus</taxon>
    </lineage>
</organism>
<gene>
    <name evidence="1" type="ORF">J2Z22_001826</name>
</gene>
<evidence type="ECO:0000313" key="2">
    <source>
        <dbReference type="Proteomes" id="UP001248709"/>
    </source>
</evidence>
<reference evidence="1 2" key="1">
    <citation type="submission" date="2023-07" db="EMBL/GenBank/DDBJ databases">
        <title>Genomic Encyclopedia of Type Strains, Phase IV (KMG-IV): sequencing the most valuable type-strain genomes for metagenomic binning, comparative biology and taxonomic classification.</title>
        <authorList>
            <person name="Goeker M."/>
        </authorList>
    </citation>
    <scope>NUCLEOTIDE SEQUENCE [LARGE SCALE GENOMIC DNA]</scope>
    <source>
        <strain evidence="1 2">T98</strain>
    </source>
</reference>